<dbReference type="WBParaSite" id="PSAMB.scaffold3448size21566.g21489.t1">
    <property type="protein sequence ID" value="PSAMB.scaffold3448size21566.g21489.t1"/>
    <property type="gene ID" value="PSAMB.scaffold3448size21566.g21489"/>
</dbReference>
<keyword evidence="1" id="KW-0472">Membrane</keyword>
<keyword evidence="1" id="KW-1133">Transmembrane helix</keyword>
<sequence>MSMLASFSDFLDRATLLNLPQKIWTAFSALVYGHFALGSVMFTFGVICFCLGMEYSIQYVEVNCSDGMNVWVPLTNLVIAFVGLFAIRTLHLRWPAVIYCVGLICSIVFTLGPIIDLSLAAGRWFSYVPTARDQWAQNYAWMDVALVLMAIANEINSLVAPLPSIYGSPSFQYVRHLHELSKAAYQTYSYCLASLFGQLPIDKAADLNCQSFSAAFTPYCRWRNELQGPNGDELEWVRGLNAWGQEEGETIFGTDERASECDEEQGEGVWKSNNPFTAGYWALTGTQKNLPPEDSAMLVSDPIRCQEADGEVRFRYWSSPGVKIRVCTRSPNRGKNYNFCSLDITDGDPGPVIVNIPGSILGQFELVLEARHFNYDAFGVQGGAIIIDDISYFAPAVINCRNRNCLEKIGGSGWVTQTGPIGNRHTGIHRPLAGPYAVTTGPTNRTSGGKALSLGPASVSEDRDLNFCYYRATQQAVISISAIVEGNRKLELFKSRTIDLQPHQWICDKIPLLKGEYDSIDFTAENLRNQYSFFALDQIGLTANGTRVCPL</sequence>
<dbReference type="Proteomes" id="UP000887566">
    <property type="component" value="Unplaced"/>
</dbReference>
<accession>A0A914W8G4</accession>
<name>A0A914W8G4_9BILA</name>
<protein>
    <submittedName>
        <fullName evidence="4">MAM domain-containing protein</fullName>
    </submittedName>
</protein>
<dbReference type="InterPro" id="IPR000998">
    <property type="entry name" value="MAM_dom"/>
</dbReference>
<evidence type="ECO:0000313" key="3">
    <source>
        <dbReference type="Proteomes" id="UP000887566"/>
    </source>
</evidence>
<reference evidence="4" key="1">
    <citation type="submission" date="2022-11" db="UniProtKB">
        <authorList>
            <consortium name="WormBaseParasite"/>
        </authorList>
    </citation>
    <scope>IDENTIFICATION</scope>
</reference>
<feature type="transmembrane region" description="Helical" evidence="1">
    <location>
        <begin position="70"/>
        <end position="90"/>
    </location>
</feature>
<dbReference type="GO" id="GO:0016020">
    <property type="term" value="C:membrane"/>
    <property type="evidence" value="ECO:0007669"/>
    <property type="project" value="InterPro"/>
</dbReference>
<evidence type="ECO:0000256" key="1">
    <source>
        <dbReference type="SAM" id="Phobius"/>
    </source>
</evidence>
<feature type="domain" description="MAM" evidence="2">
    <location>
        <begin position="207"/>
        <end position="402"/>
    </location>
</feature>
<organism evidence="3 4">
    <name type="scientific">Plectus sambesii</name>
    <dbReference type="NCBI Taxonomy" id="2011161"/>
    <lineage>
        <taxon>Eukaryota</taxon>
        <taxon>Metazoa</taxon>
        <taxon>Ecdysozoa</taxon>
        <taxon>Nematoda</taxon>
        <taxon>Chromadorea</taxon>
        <taxon>Plectida</taxon>
        <taxon>Plectina</taxon>
        <taxon>Plectoidea</taxon>
        <taxon>Plectidae</taxon>
        <taxon>Plectus</taxon>
    </lineage>
</organism>
<keyword evidence="1" id="KW-0812">Transmembrane</keyword>
<feature type="transmembrane region" description="Helical" evidence="1">
    <location>
        <begin position="23"/>
        <end position="49"/>
    </location>
</feature>
<evidence type="ECO:0000313" key="4">
    <source>
        <dbReference type="WBParaSite" id="PSAMB.scaffold3448size21566.g21489.t1"/>
    </source>
</evidence>
<keyword evidence="3" id="KW-1185">Reference proteome</keyword>
<evidence type="ECO:0000259" key="2">
    <source>
        <dbReference type="PROSITE" id="PS50060"/>
    </source>
</evidence>
<proteinExistence type="predicted"/>
<dbReference type="AlphaFoldDB" id="A0A914W8G4"/>
<dbReference type="Gene3D" id="2.60.120.200">
    <property type="match status" value="1"/>
</dbReference>
<dbReference type="PROSITE" id="PS50060">
    <property type="entry name" value="MAM_2"/>
    <property type="match status" value="1"/>
</dbReference>
<feature type="transmembrane region" description="Helical" evidence="1">
    <location>
        <begin position="96"/>
        <end position="119"/>
    </location>
</feature>